<dbReference type="PANTHER" id="PTHR46796">
    <property type="entry name" value="HTH-TYPE TRANSCRIPTIONAL ACTIVATOR RHAS-RELATED"/>
    <property type="match status" value="1"/>
</dbReference>
<dbReference type="Gene3D" id="1.10.10.60">
    <property type="entry name" value="Homeodomain-like"/>
    <property type="match status" value="2"/>
</dbReference>
<evidence type="ECO:0000313" key="5">
    <source>
        <dbReference type="EMBL" id="RKT84448.1"/>
    </source>
</evidence>
<dbReference type="PANTHER" id="PTHR46796:SF7">
    <property type="entry name" value="ARAC FAMILY TRANSCRIPTIONAL REGULATOR"/>
    <property type="match status" value="1"/>
</dbReference>
<keyword evidence="8" id="KW-1185">Reference proteome</keyword>
<evidence type="ECO:0000259" key="4">
    <source>
        <dbReference type="PROSITE" id="PS01124"/>
    </source>
</evidence>
<dbReference type="InterPro" id="IPR032783">
    <property type="entry name" value="AraC_lig"/>
</dbReference>
<dbReference type="InterPro" id="IPR009057">
    <property type="entry name" value="Homeodomain-like_sf"/>
</dbReference>
<keyword evidence="2 6" id="KW-0238">DNA-binding</keyword>
<dbReference type="InterPro" id="IPR050204">
    <property type="entry name" value="AraC_XylS_family_regulators"/>
</dbReference>
<evidence type="ECO:0000313" key="6">
    <source>
        <dbReference type="EMBL" id="SFN23636.1"/>
    </source>
</evidence>
<sequence length="282" mass="30379">MHDVDHETRPGALDRALASLQWTLGMARRTVLPAGQWTDLPAGSGAFHFASSGSAEVRVGDQRWSLAVGDLLLIGTGRRHELHATGDATVVSGFFDHDEPGRQVMAFLPETVAVPGFAGHEPELAGLIEQMVCAPEPARAGEALICRQIASAVLSAAVRSWAERGLAPERWLQRFDDPLVARAVDAIRTDPGRGWTVDELAREATMSRSAFAEQFRVVVGCSPAAYLTAVRVQRGMELLAQGASIAEVAQRMGYESEAGFRRAFRRHTGTNPASWRQTAAAG</sequence>
<reference evidence="5 8" key="2">
    <citation type="submission" date="2018-10" db="EMBL/GenBank/DDBJ databases">
        <title>Sequencing the genomes of 1000 actinobacteria strains.</title>
        <authorList>
            <person name="Klenk H.-P."/>
        </authorList>
    </citation>
    <scope>NUCLEOTIDE SEQUENCE [LARGE SCALE GENOMIC DNA]</scope>
    <source>
        <strain evidence="5 8">DSM 45119</strain>
    </source>
</reference>
<protein>
    <submittedName>
        <fullName evidence="5">AraC family transcriptional regulator</fullName>
    </submittedName>
    <submittedName>
        <fullName evidence="6">AraC-type DNA-binding protein</fullName>
    </submittedName>
</protein>
<name>A0A1I4XDN7_9PSEU</name>
<dbReference type="AlphaFoldDB" id="A0A1I4XDN7"/>
<dbReference type="PRINTS" id="PR00032">
    <property type="entry name" value="HTHARAC"/>
</dbReference>
<evidence type="ECO:0000256" key="2">
    <source>
        <dbReference type="ARBA" id="ARBA00023125"/>
    </source>
</evidence>
<dbReference type="Proteomes" id="UP000270697">
    <property type="component" value="Unassembled WGS sequence"/>
</dbReference>
<dbReference type="STRING" id="455193.SAMN05421805_103379"/>
<dbReference type="InterPro" id="IPR018062">
    <property type="entry name" value="HTH_AraC-typ_CS"/>
</dbReference>
<dbReference type="SUPFAM" id="SSF51182">
    <property type="entry name" value="RmlC-like cupins"/>
    <property type="match status" value="1"/>
</dbReference>
<dbReference type="PROSITE" id="PS01124">
    <property type="entry name" value="HTH_ARAC_FAMILY_2"/>
    <property type="match status" value="1"/>
</dbReference>
<dbReference type="Proteomes" id="UP000199398">
    <property type="component" value="Unassembled WGS sequence"/>
</dbReference>
<dbReference type="InterPro" id="IPR018060">
    <property type="entry name" value="HTH_AraC"/>
</dbReference>
<dbReference type="SMART" id="SM00342">
    <property type="entry name" value="HTH_ARAC"/>
    <property type="match status" value="1"/>
</dbReference>
<evidence type="ECO:0000313" key="7">
    <source>
        <dbReference type="Proteomes" id="UP000199398"/>
    </source>
</evidence>
<evidence type="ECO:0000256" key="3">
    <source>
        <dbReference type="ARBA" id="ARBA00023163"/>
    </source>
</evidence>
<reference evidence="6 7" key="1">
    <citation type="submission" date="2016-10" db="EMBL/GenBank/DDBJ databases">
        <authorList>
            <person name="de Groot N.N."/>
        </authorList>
    </citation>
    <scope>NUCLEOTIDE SEQUENCE [LARGE SCALE GENOMIC DNA]</scope>
    <source>
        <strain evidence="6 7">CPCC 201259</strain>
    </source>
</reference>
<dbReference type="Pfam" id="PF12833">
    <property type="entry name" value="HTH_18"/>
    <property type="match status" value="1"/>
</dbReference>
<dbReference type="Pfam" id="PF12852">
    <property type="entry name" value="Cupin_6"/>
    <property type="match status" value="1"/>
</dbReference>
<organism evidence="6 7">
    <name type="scientific">Saccharopolyspora antimicrobica</name>
    <dbReference type="NCBI Taxonomy" id="455193"/>
    <lineage>
        <taxon>Bacteria</taxon>
        <taxon>Bacillati</taxon>
        <taxon>Actinomycetota</taxon>
        <taxon>Actinomycetes</taxon>
        <taxon>Pseudonocardiales</taxon>
        <taxon>Pseudonocardiaceae</taxon>
        <taxon>Saccharopolyspora</taxon>
    </lineage>
</organism>
<dbReference type="InterPro" id="IPR014710">
    <property type="entry name" value="RmlC-like_jellyroll"/>
</dbReference>
<dbReference type="Gene3D" id="2.60.120.10">
    <property type="entry name" value="Jelly Rolls"/>
    <property type="match status" value="1"/>
</dbReference>
<evidence type="ECO:0000313" key="8">
    <source>
        <dbReference type="Proteomes" id="UP000270697"/>
    </source>
</evidence>
<dbReference type="SUPFAM" id="SSF46689">
    <property type="entry name" value="Homeodomain-like"/>
    <property type="match status" value="2"/>
</dbReference>
<dbReference type="PROSITE" id="PS00041">
    <property type="entry name" value="HTH_ARAC_FAMILY_1"/>
    <property type="match status" value="1"/>
</dbReference>
<keyword evidence="3" id="KW-0804">Transcription</keyword>
<proteinExistence type="predicted"/>
<dbReference type="GO" id="GO:0003700">
    <property type="term" value="F:DNA-binding transcription factor activity"/>
    <property type="evidence" value="ECO:0007669"/>
    <property type="project" value="InterPro"/>
</dbReference>
<gene>
    <name evidence="5" type="ORF">ATL45_2763</name>
    <name evidence="6" type="ORF">SAMN05421805_103379</name>
</gene>
<dbReference type="InterPro" id="IPR020449">
    <property type="entry name" value="Tscrpt_reg_AraC-type_HTH"/>
</dbReference>
<evidence type="ECO:0000256" key="1">
    <source>
        <dbReference type="ARBA" id="ARBA00023015"/>
    </source>
</evidence>
<dbReference type="InterPro" id="IPR011051">
    <property type="entry name" value="RmlC_Cupin_sf"/>
</dbReference>
<dbReference type="RefSeq" id="WP_121505337.1">
    <property type="nucleotide sequence ID" value="NZ_FOUP01000003.1"/>
</dbReference>
<dbReference type="OrthoDB" id="241790at2"/>
<dbReference type="GO" id="GO:0043565">
    <property type="term" value="F:sequence-specific DNA binding"/>
    <property type="evidence" value="ECO:0007669"/>
    <property type="project" value="InterPro"/>
</dbReference>
<dbReference type="EMBL" id="RBXX01000002">
    <property type="protein sequence ID" value="RKT84448.1"/>
    <property type="molecule type" value="Genomic_DNA"/>
</dbReference>
<dbReference type="EMBL" id="FOUP01000003">
    <property type="protein sequence ID" value="SFN23636.1"/>
    <property type="molecule type" value="Genomic_DNA"/>
</dbReference>
<accession>A0A1I4XDN7</accession>
<keyword evidence="1" id="KW-0805">Transcription regulation</keyword>
<feature type="domain" description="HTH araC/xylS-type" evidence="4">
    <location>
        <begin position="181"/>
        <end position="278"/>
    </location>
</feature>